<gene>
    <name evidence="2" type="ORF">BGC07_17020</name>
</gene>
<sequence length="268" mass="30408">MNFSEYMKFTRQKGNRFFTIRQVQEDLGLPYAAIKSAINRQKQHGNLISPAKGLYVIVPPEYQPNGSIPAEQLVPILMKYLQSDYYVSLLSGALYYGATHQKPSRFQIITNKRIRHPLKFGKVIIEVIYKKSLNGLPLLDKNVTTGYLKLGSPELIAIDLLKYSVKSGGLNHIATVLSELVESMDAIKLINIAKITGEKSYLQRLGYILEQIDTFENEKKDAIVTALENYLNQQTASFTPLAPEIPRKGYPRNKKWMLILNTNIESDL</sequence>
<feature type="domain" description="AbiEi antitoxin C-terminal" evidence="1">
    <location>
        <begin position="68"/>
        <end position="210"/>
    </location>
</feature>
<organism evidence="2 3">
    <name type="scientific">Piscirickettsia litoralis</name>
    <dbReference type="NCBI Taxonomy" id="1891921"/>
    <lineage>
        <taxon>Bacteria</taxon>
        <taxon>Pseudomonadati</taxon>
        <taxon>Pseudomonadota</taxon>
        <taxon>Gammaproteobacteria</taxon>
        <taxon>Thiotrichales</taxon>
        <taxon>Piscirickettsiaceae</taxon>
        <taxon>Piscirickettsia</taxon>
    </lineage>
</organism>
<name>A0ABX3A0Q5_9GAMM</name>
<dbReference type="EMBL" id="MDTU01000004">
    <property type="protein sequence ID" value="ODN41271.1"/>
    <property type="molecule type" value="Genomic_DNA"/>
</dbReference>
<dbReference type="Pfam" id="PF09407">
    <property type="entry name" value="AbiEi_1"/>
    <property type="match status" value="1"/>
</dbReference>
<reference evidence="2 3" key="1">
    <citation type="submission" date="2016-08" db="EMBL/GenBank/DDBJ databases">
        <title>Draft genome sequence of Candidatus Piscirickettsia litoralis, from seawater.</title>
        <authorList>
            <person name="Wan X."/>
            <person name="Lee A.J."/>
            <person name="Hou S."/>
            <person name="Donachie S.P."/>
        </authorList>
    </citation>
    <scope>NUCLEOTIDE SEQUENCE [LARGE SCALE GENOMIC DNA]</scope>
    <source>
        <strain evidence="2 3">Y2</strain>
    </source>
</reference>
<comment type="caution">
    <text evidence="2">The sequence shown here is derived from an EMBL/GenBank/DDBJ whole genome shotgun (WGS) entry which is preliminary data.</text>
</comment>
<accession>A0ABX3A0Q5</accession>
<protein>
    <recommendedName>
        <fullName evidence="1">AbiEi antitoxin C-terminal domain-containing protein</fullName>
    </recommendedName>
</protein>
<evidence type="ECO:0000313" key="3">
    <source>
        <dbReference type="Proteomes" id="UP000094329"/>
    </source>
</evidence>
<dbReference type="RefSeq" id="WP_069314260.1">
    <property type="nucleotide sequence ID" value="NZ_MDTU01000004.1"/>
</dbReference>
<keyword evidence="3" id="KW-1185">Reference proteome</keyword>
<proteinExistence type="predicted"/>
<dbReference type="Proteomes" id="UP000094329">
    <property type="component" value="Unassembled WGS sequence"/>
</dbReference>
<dbReference type="InterPro" id="IPR018547">
    <property type="entry name" value="AbiEi_C"/>
</dbReference>
<evidence type="ECO:0000313" key="2">
    <source>
        <dbReference type="EMBL" id="ODN41271.1"/>
    </source>
</evidence>
<evidence type="ECO:0000259" key="1">
    <source>
        <dbReference type="Pfam" id="PF09407"/>
    </source>
</evidence>